<reference evidence="1" key="2">
    <citation type="submission" date="2017-10" db="EMBL/GenBank/DDBJ databases">
        <title>Ladona fulva Genome sequencing and assembly.</title>
        <authorList>
            <person name="Murali S."/>
            <person name="Richards S."/>
            <person name="Bandaranaike D."/>
            <person name="Bellair M."/>
            <person name="Blankenburg K."/>
            <person name="Chao H."/>
            <person name="Dinh H."/>
            <person name="Doddapaneni H."/>
            <person name="Dugan-Rocha S."/>
            <person name="Elkadiri S."/>
            <person name="Gnanaolivu R."/>
            <person name="Hernandez B."/>
            <person name="Skinner E."/>
            <person name="Javaid M."/>
            <person name="Lee S."/>
            <person name="Li M."/>
            <person name="Ming W."/>
            <person name="Munidasa M."/>
            <person name="Muniz J."/>
            <person name="Nguyen L."/>
            <person name="Hughes D."/>
            <person name="Osuji N."/>
            <person name="Pu L.-L."/>
            <person name="Puazo M."/>
            <person name="Qu C."/>
            <person name="Quiroz J."/>
            <person name="Raj R."/>
            <person name="Weissenberger G."/>
            <person name="Xin Y."/>
            <person name="Zou X."/>
            <person name="Han Y."/>
            <person name="Worley K."/>
            <person name="Muzny D."/>
            <person name="Gibbs R."/>
        </authorList>
    </citation>
    <scope>NUCLEOTIDE SEQUENCE</scope>
    <source>
        <strain evidence="1">Sampled in the wild</strain>
    </source>
</reference>
<proteinExistence type="predicted"/>
<dbReference type="SUPFAM" id="SSF53098">
    <property type="entry name" value="Ribonuclease H-like"/>
    <property type="match status" value="1"/>
</dbReference>
<dbReference type="GO" id="GO:0003676">
    <property type="term" value="F:nucleic acid binding"/>
    <property type="evidence" value="ECO:0007669"/>
    <property type="project" value="InterPro"/>
</dbReference>
<organism evidence="1 2">
    <name type="scientific">Ladona fulva</name>
    <name type="common">Scarce chaser dragonfly</name>
    <name type="synonym">Libellula fulva</name>
    <dbReference type="NCBI Taxonomy" id="123851"/>
    <lineage>
        <taxon>Eukaryota</taxon>
        <taxon>Metazoa</taxon>
        <taxon>Ecdysozoa</taxon>
        <taxon>Arthropoda</taxon>
        <taxon>Hexapoda</taxon>
        <taxon>Insecta</taxon>
        <taxon>Pterygota</taxon>
        <taxon>Palaeoptera</taxon>
        <taxon>Odonata</taxon>
        <taxon>Epiprocta</taxon>
        <taxon>Anisoptera</taxon>
        <taxon>Libelluloidea</taxon>
        <taxon>Libellulidae</taxon>
        <taxon>Ladona</taxon>
    </lineage>
</organism>
<dbReference type="InterPro" id="IPR012337">
    <property type="entry name" value="RNaseH-like_sf"/>
</dbReference>
<evidence type="ECO:0000313" key="2">
    <source>
        <dbReference type="Proteomes" id="UP000792457"/>
    </source>
</evidence>
<dbReference type="AlphaFoldDB" id="A0A8K0KNE1"/>
<sequence>MKDSDGFLGIKKLQTTAYHPPCNGLVVRSHQILEDIISHFVQDNQRDWDTRVPYALLDTTHSSTGKTAYFLLYRQVVELPFDDILTTLRQDCSVDDNYATKLRLWLNVAFDRVQSQLNLSAESQEVSYQLRDKFYLQDPIPHSGVSKNFAKRWKGPCRIIGRRGEVSFEVQHLFDARYQQWVHTNQMKPY</sequence>
<dbReference type="EMBL" id="KZ309177">
    <property type="protein sequence ID" value="KAG8237494.1"/>
    <property type="molecule type" value="Genomic_DNA"/>
</dbReference>
<dbReference type="InterPro" id="IPR050951">
    <property type="entry name" value="Retrovirus_Pol_polyprotein"/>
</dbReference>
<name>A0A8K0KNE1_LADFU</name>
<evidence type="ECO:0008006" key="3">
    <source>
        <dbReference type="Google" id="ProtNLM"/>
    </source>
</evidence>
<accession>A0A8K0KNE1</accession>
<gene>
    <name evidence="1" type="ORF">J437_LFUL017039</name>
</gene>
<dbReference type="Proteomes" id="UP000792457">
    <property type="component" value="Unassembled WGS sequence"/>
</dbReference>
<protein>
    <recommendedName>
        <fullName evidence="3">Integrase catalytic domain-containing protein</fullName>
    </recommendedName>
</protein>
<comment type="caution">
    <text evidence="1">The sequence shown here is derived from an EMBL/GenBank/DDBJ whole genome shotgun (WGS) entry which is preliminary data.</text>
</comment>
<evidence type="ECO:0000313" key="1">
    <source>
        <dbReference type="EMBL" id="KAG8237494.1"/>
    </source>
</evidence>
<dbReference type="Gene3D" id="3.30.420.10">
    <property type="entry name" value="Ribonuclease H-like superfamily/Ribonuclease H"/>
    <property type="match status" value="1"/>
</dbReference>
<dbReference type="PANTHER" id="PTHR37984:SF5">
    <property type="entry name" value="PROTEIN NYNRIN-LIKE"/>
    <property type="match status" value="1"/>
</dbReference>
<dbReference type="OrthoDB" id="441971at2759"/>
<keyword evidence="2" id="KW-1185">Reference proteome</keyword>
<dbReference type="PANTHER" id="PTHR37984">
    <property type="entry name" value="PROTEIN CBG26694"/>
    <property type="match status" value="1"/>
</dbReference>
<reference evidence="1" key="1">
    <citation type="submission" date="2013-04" db="EMBL/GenBank/DDBJ databases">
        <authorList>
            <person name="Qu J."/>
            <person name="Murali S.C."/>
            <person name="Bandaranaike D."/>
            <person name="Bellair M."/>
            <person name="Blankenburg K."/>
            <person name="Chao H."/>
            <person name="Dinh H."/>
            <person name="Doddapaneni H."/>
            <person name="Downs B."/>
            <person name="Dugan-Rocha S."/>
            <person name="Elkadiri S."/>
            <person name="Gnanaolivu R.D."/>
            <person name="Hernandez B."/>
            <person name="Javaid M."/>
            <person name="Jayaseelan J.C."/>
            <person name="Lee S."/>
            <person name="Li M."/>
            <person name="Ming W."/>
            <person name="Munidasa M."/>
            <person name="Muniz J."/>
            <person name="Nguyen L."/>
            <person name="Ongeri F."/>
            <person name="Osuji N."/>
            <person name="Pu L.-L."/>
            <person name="Puazo M."/>
            <person name="Qu C."/>
            <person name="Quiroz J."/>
            <person name="Raj R."/>
            <person name="Weissenberger G."/>
            <person name="Xin Y."/>
            <person name="Zou X."/>
            <person name="Han Y."/>
            <person name="Richards S."/>
            <person name="Worley K."/>
            <person name="Muzny D."/>
            <person name="Gibbs R."/>
        </authorList>
    </citation>
    <scope>NUCLEOTIDE SEQUENCE</scope>
    <source>
        <strain evidence="1">Sampled in the wild</strain>
    </source>
</reference>
<dbReference type="InterPro" id="IPR036397">
    <property type="entry name" value="RNaseH_sf"/>
</dbReference>